<sequence length="23" mass="2661">MIQMLDFMFTVTSKVHVTTAVFN</sequence>
<evidence type="ECO:0000313" key="1">
    <source>
        <dbReference type="EMBL" id="JAH07360.1"/>
    </source>
</evidence>
<proteinExistence type="predicted"/>
<accession>A0A0E9PTG0</accession>
<dbReference type="EMBL" id="GBXM01101217">
    <property type="protein sequence ID" value="JAH07360.1"/>
    <property type="molecule type" value="Transcribed_RNA"/>
</dbReference>
<dbReference type="AlphaFoldDB" id="A0A0E9PTG0"/>
<protein>
    <submittedName>
        <fullName evidence="1">Uncharacterized protein</fullName>
    </submittedName>
</protein>
<reference evidence="1" key="2">
    <citation type="journal article" date="2015" name="Fish Shellfish Immunol.">
        <title>Early steps in the European eel (Anguilla anguilla)-Vibrio vulnificus interaction in the gills: Role of the RtxA13 toxin.</title>
        <authorList>
            <person name="Callol A."/>
            <person name="Pajuelo D."/>
            <person name="Ebbesson L."/>
            <person name="Teles M."/>
            <person name="MacKenzie S."/>
            <person name="Amaro C."/>
        </authorList>
    </citation>
    <scope>NUCLEOTIDE SEQUENCE</scope>
</reference>
<name>A0A0E9PTG0_ANGAN</name>
<reference evidence="1" key="1">
    <citation type="submission" date="2014-11" db="EMBL/GenBank/DDBJ databases">
        <authorList>
            <person name="Amaro Gonzalez C."/>
        </authorList>
    </citation>
    <scope>NUCLEOTIDE SEQUENCE</scope>
</reference>
<organism evidence="1">
    <name type="scientific">Anguilla anguilla</name>
    <name type="common">European freshwater eel</name>
    <name type="synonym">Muraena anguilla</name>
    <dbReference type="NCBI Taxonomy" id="7936"/>
    <lineage>
        <taxon>Eukaryota</taxon>
        <taxon>Metazoa</taxon>
        <taxon>Chordata</taxon>
        <taxon>Craniata</taxon>
        <taxon>Vertebrata</taxon>
        <taxon>Euteleostomi</taxon>
        <taxon>Actinopterygii</taxon>
        <taxon>Neopterygii</taxon>
        <taxon>Teleostei</taxon>
        <taxon>Anguilliformes</taxon>
        <taxon>Anguillidae</taxon>
        <taxon>Anguilla</taxon>
    </lineage>
</organism>